<evidence type="ECO:0000256" key="3">
    <source>
        <dbReference type="ARBA" id="ARBA00022448"/>
    </source>
</evidence>
<dbReference type="Gene3D" id="1.20.1530.20">
    <property type="match status" value="2"/>
</dbReference>
<evidence type="ECO:0000313" key="9">
    <source>
        <dbReference type="EMBL" id="MST70335.1"/>
    </source>
</evidence>
<feature type="transmembrane region" description="Helical" evidence="8">
    <location>
        <begin position="254"/>
        <end position="272"/>
    </location>
</feature>
<comment type="caution">
    <text evidence="9">The sequence shown here is derived from an EMBL/GenBank/DDBJ whole genome shotgun (WGS) entry which is preliminary data.</text>
</comment>
<feature type="transmembrane region" description="Helical" evidence="8">
    <location>
        <begin position="166"/>
        <end position="184"/>
    </location>
</feature>
<dbReference type="InterPro" id="IPR004776">
    <property type="entry name" value="Mem_transp_PIN-like"/>
</dbReference>
<feature type="transmembrane region" description="Helical" evidence="8">
    <location>
        <begin position="38"/>
        <end position="57"/>
    </location>
</feature>
<keyword evidence="4" id="KW-1003">Cell membrane</keyword>
<dbReference type="Proteomes" id="UP000469424">
    <property type="component" value="Unassembled WGS sequence"/>
</dbReference>
<comment type="subcellular location">
    <subcellularLocation>
        <location evidence="1">Cell membrane</location>
        <topology evidence="1">Multi-pass membrane protein</topology>
    </subcellularLocation>
</comment>
<accession>A0A6N7XJW0</accession>
<dbReference type="InterPro" id="IPR038770">
    <property type="entry name" value="Na+/solute_symporter_sf"/>
</dbReference>
<name>A0A6N7XJW0_9FIRM</name>
<feature type="transmembrane region" description="Helical" evidence="8">
    <location>
        <begin position="227"/>
        <end position="248"/>
    </location>
</feature>
<evidence type="ECO:0000313" key="10">
    <source>
        <dbReference type="Proteomes" id="UP000469424"/>
    </source>
</evidence>
<feature type="transmembrane region" description="Helical" evidence="8">
    <location>
        <begin position="6"/>
        <end position="26"/>
    </location>
</feature>
<evidence type="ECO:0000256" key="1">
    <source>
        <dbReference type="ARBA" id="ARBA00004651"/>
    </source>
</evidence>
<reference evidence="9 10" key="1">
    <citation type="submission" date="2019-08" db="EMBL/GenBank/DDBJ databases">
        <title>In-depth cultivation of the pig gut microbiome towards novel bacterial diversity and tailored functional studies.</title>
        <authorList>
            <person name="Wylensek D."/>
            <person name="Hitch T.C.A."/>
            <person name="Clavel T."/>
        </authorList>
    </citation>
    <scope>NUCLEOTIDE SEQUENCE [LARGE SCALE GENOMIC DNA]</scope>
    <source>
        <strain evidence="9 10">WCA-MUC-591-APC-4B</strain>
    </source>
</reference>
<evidence type="ECO:0000256" key="5">
    <source>
        <dbReference type="ARBA" id="ARBA00022692"/>
    </source>
</evidence>
<feature type="transmembrane region" description="Helical" evidence="8">
    <location>
        <begin position="130"/>
        <end position="154"/>
    </location>
</feature>
<keyword evidence="5 8" id="KW-0812">Transmembrane</keyword>
<comment type="similarity">
    <text evidence="2">Belongs to the auxin efflux carrier (TC 2.A.69) family.</text>
</comment>
<evidence type="ECO:0000256" key="4">
    <source>
        <dbReference type="ARBA" id="ARBA00022475"/>
    </source>
</evidence>
<dbReference type="AlphaFoldDB" id="A0A6N7XJW0"/>
<keyword evidence="3" id="KW-0813">Transport</keyword>
<feature type="transmembrane region" description="Helical" evidence="8">
    <location>
        <begin position="284"/>
        <end position="306"/>
    </location>
</feature>
<dbReference type="PANTHER" id="PTHR36838">
    <property type="entry name" value="AUXIN EFFLUX CARRIER FAMILY PROTEIN"/>
    <property type="match status" value="1"/>
</dbReference>
<organism evidence="9 10">
    <name type="scientific">Mogibacterium kristiansenii</name>
    <dbReference type="NCBI Taxonomy" id="2606708"/>
    <lineage>
        <taxon>Bacteria</taxon>
        <taxon>Bacillati</taxon>
        <taxon>Bacillota</taxon>
        <taxon>Clostridia</taxon>
        <taxon>Peptostreptococcales</taxon>
        <taxon>Anaerovoracaceae</taxon>
        <taxon>Mogibacterium</taxon>
    </lineage>
</organism>
<keyword evidence="10" id="KW-1185">Reference proteome</keyword>
<dbReference type="Pfam" id="PF03547">
    <property type="entry name" value="Mem_trans"/>
    <property type="match status" value="2"/>
</dbReference>
<keyword evidence="7 8" id="KW-0472">Membrane</keyword>
<sequence>MIHNFIVCLNAVIPLVLYLVVGMLVRKYSVLTEKDVRKFNKMVFAVFFPALMFENLYSADISEAFDGRLILFACLFVLAVCGITWGIVVRMDIPDRTRGAMIQAVYRSNFILMGLPVAENIYGKGCVSVTAALIMFVVPLYNFLAVIVLEYFRGGRANLKSVLKKILTNPIILGAVAAILALALNISVPSAVNKTISGMCDATTPIAMILLGASFNKSSVHAGKKNLTICVLARLVIVPAIGLGLAAMLGVRDVALVSLIAMMAAPPAVSSYTMAEAMDSDGELAGNAVIFATPLSCVTIFLWLFLFKSLGMF</sequence>
<evidence type="ECO:0000256" key="7">
    <source>
        <dbReference type="ARBA" id="ARBA00023136"/>
    </source>
</evidence>
<keyword evidence="6 8" id="KW-1133">Transmembrane helix</keyword>
<feature type="transmembrane region" description="Helical" evidence="8">
    <location>
        <begin position="69"/>
        <end position="88"/>
    </location>
</feature>
<evidence type="ECO:0000256" key="8">
    <source>
        <dbReference type="SAM" id="Phobius"/>
    </source>
</evidence>
<protein>
    <submittedName>
        <fullName evidence="9">AEC family transporter</fullName>
    </submittedName>
</protein>
<evidence type="ECO:0000256" key="2">
    <source>
        <dbReference type="ARBA" id="ARBA00010145"/>
    </source>
</evidence>
<feature type="transmembrane region" description="Helical" evidence="8">
    <location>
        <begin position="100"/>
        <end position="118"/>
    </location>
</feature>
<dbReference type="PANTHER" id="PTHR36838:SF4">
    <property type="entry name" value="AUXIN EFFLUX CARRIER FAMILY PROTEIN"/>
    <property type="match status" value="1"/>
</dbReference>
<proteinExistence type="inferred from homology"/>
<evidence type="ECO:0000256" key="6">
    <source>
        <dbReference type="ARBA" id="ARBA00022989"/>
    </source>
</evidence>
<dbReference type="EMBL" id="VUNA01000004">
    <property type="protein sequence ID" value="MST70335.1"/>
    <property type="molecule type" value="Genomic_DNA"/>
</dbReference>
<dbReference type="GO" id="GO:0055085">
    <property type="term" value="P:transmembrane transport"/>
    <property type="evidence" value="ECO:0007669"/>
    <property type="project" value="InterPro"/>
</dbReference>
<dbReference type="GO" id="GO:0005886">
    <property type="term" value="C:plasma membrane"/>
    <property type="evidence" value="ECO:0007669"/>
    <property type="project" value="UniProtKB-SubCell"/>
</dbReference>
<dbReference type="RefSeq" id="WP_154553895.1">
    <property type="nucleotide sequence ID" value="NZ_JAQXUZ010000018.1"/>
</dbReference>
<gene>
    <name evidence="9" type="ORF">FYJ65_03100</name>
</gene>